<sequence>MEMFLHRIQIKKEKEMKKVLSKASLGIVVMLLMLSFAGSAFAASEADEQIIQPRSENVFFSFPVSGTSGRCTGEALKHSTYTPYWVQFNWSSASNNIILNTVMHNSDHASRGQGKVLEGTSASIASTGTAYYYYHGNLWREFEWDPAVSVSGYFSPDNY</sequence>
<feature type="signal peptide" evidence="1">
    <location>
        <begin position="1"/>
        <end position="42"/>
    </location>
</feature>
<dbReference type="KEGG" id="elim:B2M23_08590"/>
<organism evidence="2 3">
    <name type="scientific">Eubacterium limosum</name>
    <dbReference type="NCBI Taxonomy" id="1736"/>
    <lineage>
        <taxon>Bacteria</taxon>
        <taxon>Bacillati</taxon>
        <taxon>Bacillota</taxon>
        <taxon>Clostridia</taxon>
        <taxon>Eubacteriales</taxon>
        <taxon>Eubacteriaceae</taxon>
        <taxon>Eubacterium</taxon>
    </lineage>
</organism>
<evidence type="ECO:0000313" key="2">
    <source>
        <dbReference type="EMBL" id="ARD65594.1"/>
    </source>
</evidence>
<dbReference type="Proteomes" id="UP000192391">
    <property type="component" value="Chromosome"/>
</dbReference>
<accession>A0AAC9W324</accession>
<keyword evidence="1" id="KW-0732">Signal</keyword>
<evidence type="ECO:0000313" key="3">
    <source>
        <dbReference type="Proteomes" id="UP000192391"/>
    </source>
</evidence>
<reference evidence="3" key="1">
    <citation type="journal article" date="2017" name="Sci. Rep.">
        <title>Determination of the Genome and Primary Transcriptome of Syngas Fermenting Eubacterium limosum ATCC 8486.</title>
        <authorList>
            <person name="Song Y."/>
            <person name="Shin J."/>
            <person name="Jeong Y."/>
            <person name="Jin S."/>
            <person name="Lee J.K."/>
            <person name="Kim D.R."/>
            <person name="Kim S.C."/>
            <person name="Cho S."/>
            <person name="Cho B.K."/>
        </authorList>
    </citation>
    <scope>NUCLEOTIDE SEQUENCE [LARGE SCALE GENOMIC DNA]</scope>
    <source>
        <strain evidence="3">ATCC 8486</strain>
    </source>
</reference>
<dbReference type="EMBL" id="CP019962">
    <property type="protein sequence ID" value="ARD65594.1"/>
    <property type="molecule type" value="Genomic_DNA"/>
</dbReference>
<feature type="chain" id="PRO_5042141396" evidence="1">
    <location>
        <begin position="43"/>
        <end position="159"/>
    </location>
</feature>
<name>A0AAC9W324_EUBLI</name>
<evidence type="ECO:0000256" key="1">
    <source>
        <dbReference type="SAM" id="SignalP"/>
    </source>
</evidence>
<proteinExistence type="predicted"/>
<gene>
    <name evidence="2" type="ORF">B2M23_08590</name>
</gene>
<protein>
    <submittedName>
        <fullName evidence="2">Uncharacterized protein</fullName>
    </submittedName>
</protein>
<dbReference type="AlphaFoldDB" id="A0AAC9W324"/>